<evidence type="ECO:0000313" key="2">
    <source>
        <dbReference type="Proteomes" id="UP001500325"/>
    </source>
</evidence>
<keyword evidence="2" id="KW-1185">Reference proteome</keyword>
<accession>A0ABP8X6V2</accession>
<protein>
    <recommendedName>
        <fullName evidence="3">MarR family transcriptional regulator</fullName>
    </recommendedName>
</protein>
<dbReference type="InterPro" id="IPR036390">
    <property type="entry name" value="WH_DNA-bd_sf"/>
</dbReference>
<dbReference type="SUPFAM" id="SSF46785">
    <property type="entry name" value="Winged helix' DNA-binding domain"/>
    <property type="match status" value="1"/>
</dbReference>
<name>A0ABP8X6V2_9PSEU</name>
<evidence type="ECO:0000313" key="1">
    <source>
        <dbReference type="EMBL" id="GAA4700743.1"/>
    </source>
</evidence>
<comment type="caution">
    <text evidence="1">The sequence shown here is derived from an EMBL/GenBank/DDBJ whole genome shotgun (WGS) entry which is preliminary data.</text>
</comment>
<organism evidence="1 2">
    <name type="scientific">Pseudonocardia yuanmonensis</name>
    <dbReference type="NCBI Taxonomy" id="1095914"/>
    <lineage>
        <taxon>Bacteria</taxon>
        <taxon>Bacillati</taxon>
        <taxon>Actinomycetota</taxon>
        <taxon>Actinomycetes</taxon>
        <taxon>Pseudonocardiales</taxon>
        <taxon>Pseudonocardiaceae</taxon>
        <taxon>Pseudonocardia</taxon>
    </lineage>
</organism>
<dbReference type="EMBL" id="BAABIC010000016">
    <property type="protein sequence ID" value="GAA4700743.1"/>
    <property type="molecule type" value="Genomic_DNA"/>
</dbReference>
<dbReference type="Proteomes" id="UP001500325">
    <property type="component" value="Unassembled WGS sequence"/>
</dbReference>
<dbReference type="InterPro" id="IPR036388">
    <property type="entry name" value="WH-like_DNA-bd_sf"/>
</dbReference>
<dbReference type="Gene3D" id="1.10.10.10">
    <property type="entry name" value="Winged helix-like DNA-binding domain superfamily/Winged helix DNA-binding domain"/>
    <property type="match status" value="1"/>
</dbReference>
<gene>
    <name evidence="1" type="ORF">GCM10023215_44410</name>
</gene>
<sequence length="170" mass="18334">MFVQSPRGELELHAVHSVVGVSDVLELADQLDRLIRPTGMLWRIEAMTGLRLGELEALLAVSEGADHARAVARATRQPEAAAAATVQTLLQRALVGRHHHPAASGASTARMLHITERGRIVVQQVVAIRIRLAEALVLALGEHRTRAIRVSIEQLAGVLEEPGATRSARP</sequence>
<proteinExistence type="predicted"/>
<evidence type="ECO:0008006" key="3">
    <source>
        <dbReference type="Google" id="ProtNLM"/>
    </source>
</evidence>
<reference evidence="2" key="1">
    <citation type="journal article" date="2019" name="Int. J. Syst. Evol. Microbiol.">
        <title>The Global Catalogue of Microorganisms (GCM) 10K type strain sequencing project: providing services to taxonomists for standard genome sequencing and annotation.</title>
        <authorList>
            <consortium name="The Broad Institute Genomics Platform"/>
            <consortium name="The Broad Institute Genome Sequencing Center for Infectious Disease"/>
            <person name="Wu L."/>
            <person name="Ma J."/>
        </authorList>
    </citation>
    <scope>NUCLEOTIDE SEQUENCE [LARGE SCALE GENOMIC DNA]</scope>
    <source>
        <strain evidence="2">JCM 18055</strain>
    </source>
</reference>